<gene>
    <name evidence="5" type="ORF">SAMN04488071_0898</name>
</gene>
<dbReference type="STRING" id="637679.GCA_001550055_02613"/>
<dbReference type="InterPro" id="IPR005475">
    <property type="entry name" value="Transketolase-like_Pyr-bd"/>
</dbReference>
<dbReference type="PANTHER" id="PTHR43825">
    <property type="entry name" value="PYRUVATE DEHYDROGENASE E1 COMPONENT"/>
    <property type="match status" value="1"/>
</dbReference>
<dbReference type="Pfam" id="PF02780">
    <property type="entry name" value="Transketolase_C"/>
    <property type="match status" value="1"/>
</dbReference>
<dbReference type="SUPFAM" id="SSF52922">
    <property type="entry name" value="TK C-terminal domain-like"/>
    <property type="match status" value="1"/>
</dbReference>
<protein>
    <submittedName>
        <fullName evidence="5">Transketolase</fullName>
    </submittedName>
</protein>
<sequence length="323" mass="34362">MTDQSILSYWGPGEEVSVRDAFGRILVHMAETRADWVFLDADVAGGTGAKPLIQARPDRVMQFGIAEQNMMAAAAGVADTGLIPVVSTFAAFGCMRAHEQFRTAIAYAGRNVKLCCSHHGLDVGPDGATAQMLEDLATMRAIPDVTVISPADANEFMKAFAAILDHEGPVYMRIGRSPTRVVYDEDHDFTIGKAHRIRDGKDVTVFATGVMVPRALDAAVALEADGISVRVVNMSTIKPIDRDEVVAAAAETGGIVSAEDHNVLGGMGSAIAECLAEHHPAKMRFVGVKDRFGKSGEHTNLPAMFGIDAGAVAQACRDILKSQ</sequence>
<organism evidence="5 6">
    <name type="scientific">Kordiimonas lacus</name>
    <dbReference type="NCBI Taxonomy" id="637679"/>
    <lineage>
        <taxon>Bacteria</taxon>
        <taxon>Pseudomonadati</taxon>
        <taxon>Pseudomonadota</taxon>
        <taxon>Alphaproteobacteria</taxon>
        <taxon>Kordiimonadales</taxon>
        <taxon>Kordiimonadaceae</taxon>
        <taxon>Kordiimonas</taxon>
    </lineage>
</organism>
<name>A0A1G6VY25_9PROT</name>
<evidence type="ECO:0000256" key="3">
    <source>
        <dbReference type="ARBA" id="ARBA00023052"/>
    </source>
</evidence>
<dbReference type="SUPFAM" id="SSF52518">
    <property type="entry name" value="Thiamin diphosphate-binding fold (THDP-binding)"/>
    <property type="match status" value="1"/>
</dbReference>
<evidence type="ECO:0000256" key="2">
    <source>
        <dbReference type="ARBA" id="ARBA00007131"/>
    </source>
</evidence>
<dbReference type="FunFam" id="3.40.50.970:FF:000129">
    <property type="entry name" value="Transketolase"/>
    <property type="match status" value="1"/>
</dbReference>
<dbReference type="InterPro" id="IPR009014">
    <property type="entry name" value="Transketo_C/PFOR_II"/>
</dbReference>
<dbReference type="OrthoDB" id="8732661at2"/>
<keyword evidence="6" id="KW-1185">Reference proteome</keyword>
<dbReference type="Gene3D" id="3.40.50.920">
    <property type="match status" value="1"/>
</dbReference>
<comment type="similarity">
    <text evidence="2">Belongs to the transketolase family.</text>
</comment>
<evidence type="ECO:0000313" key="5">
    <source>
        <dbReference type="EMBL" id="SDD58469.1"/>
    </source>
</evidence>
<evidence type="ECO:0000256" key="1">
    <source>
        <dbReference type="ARBA" id="ARBA00001964"/>
    </source>
</evidence>
<dbReference type="EMBL" id="FNAK01000002">
    <property type="protein sequence ID" value="SDD58469.1"/>
    <property type="molecule type" value="Genomic_DNA"/>
</dbReference>
<dbReference type="SMART" id="SM00861">
    <property type="entry name" value="Transket_pyr"/>
    <property type="match status" value="1"/>
</dbReference>
<dbReference type="InterPro" id="IPR033248">
    <property type="entry name" value="Transketolase_C"/>
</dbReference>
<dbReference type="Pfam" id="PF02779">
    <property type="entry name" value="Transket_pyr"/>
    <property type="match status" value="1"/>
</dbReference>
<dbReference type="RefSeq" id="WP_068305763.1">
    <property type="nucleotide sequence ID" value="NZ_FNAK01000002.1"/>
</dbReference>
<evidence type="ECO:0000259" key="4">
    <source>
        <dbReference type="SMART" id="SM00861"/>
    </source>
</evidence>
<accession>A0A1G6VY25</accession>
<dbReference type="AlphaFoldDB" id="A0A1G6VY25"/>
<dbReference type="Proteomes" id="UP000183685">
    <property type="component" value="Unassembled WGS sequence"/>
</dbReference>
<dbReference type="InterPro" id="IPR051157">
    <property type="entry name" value="PDH/Transketolase"/>
</dbReference>
<dbReference type="InterPro" id="IPR029061">
    <property type="entry name" value="THDP-binding"/>
</dbReference>
<dbReference type="CDD" id="cd07033">
    <property type="entry name" value="TPP_PYR_DXS_TK_like"/>
    <property type="match status" value="1"/>
</dbReference>
<reference evidence="5 6" key="1">
    <citation type="submission" date="2016-10" db="EMBL/GenBank/DDBJ databases">
        <authorList>
            <person name="de Groot N.N."/>
        </authorList>
    </citation>
    <scope>NUCLEOTIDE SEQUENCE [LARGE SCALE GENOMIC DNA]</scope>
    <source>
        <strain evidence="5 6">CGMCC 1.9109</strain>
    </source>
</reference>
<comment type="cofactor">
    <cofactor evidence="1">
        <name>thiamine diphosphate</name>
        <dbReference type="ChEBI" id="CHEBI:58937"/>
    </cofactor>
</comment>
<feature type="domain" description="Transketolase-like pyrimidine-binding" evidence="4">
    <location>
        <begin position="16"/>
        <end position="181"/>
    </location>
</feature>
<proteinExistence type="inferred from homology"/>
<dbReference type="PANTHER" id="PTHR43825:SF1">
    <property type="entry name" value="TRANSKETOLASE-LIKE PYRIMIDINE-BINDING DOMAIN-CONTAINING PROTEIN"/>
    <property type="match status" value="1"/>
</dbReference>
<evidence type="ECO:0000313" key="6">
    <source>
        <dbReference type="Proteomes" id="UP000183685"/>
    </source>
</evidence>
<keyword evidence="3" id="KW-0786">Thiamine pyrophosphate</keyword>
<dbReference type="Gene3D" id="3.40.50.970">
    <property type="match status" value="1"/>
</dbReference>